<dbReference type="EMBL" id="CAJVPI010001235">
    <property type="protein sequence ID" value="CAG8602159.1"/>
    <property type="molecule type" value="Genomic_DNA"/>
</dbReference>
<organism evidence="1 2">
    <name type="scientific">Paraglomus brasilianum</name>
    <dbReference type="NCBI Taxonomy" id="144538"/>
    <lineage>
        <taxon>Eukaryota</taxon>
        <taxon>Fungi</taxon>
        <taxon>Fungi incertae sedis</taxon>
        <taxon>Mucoromycota</taxon>
        <taxon>Glomeromycotina</taxon>
        <taxon>Glomeromycetes</taxon>
        <taxon>Paraglomerales</taxon>
        <taxon>Paraglomeraceae</taxon>
        <taxon>Paraglomus</taxon>
    </lineage>
</organism>
<protein>
    <submittedName>
        <fullName evidence="1">2778_t:CDS:1</fullName>
    </submittedName>
</protein>
<keyword evidence="2" id="KW-1185">Reference proteome</keyword>
<gene>
    <name evidence="1" type="ORF">PBRASI_LOCUS7702</name>
</gene>
<evidence type="ECO:0000313" key="2">
    <source>
        <dbReference type="Proteomes" id="UP000789739"/>
    </source>
</evidence>
<evidence type="ECO:0000313" key="1">
    <source>
        <dbReference type="EMBL" id="CAG8602159.1"/>
    </source>
</evidence>
<sequence length="59" mass="6534">MADIANQYYSQAGVDRKVAKDWDKADKTSVVPSINIQDSTILESGSICGEDKEIRSMRV</sequence>
<accession>A0A9N9CJ62</accession>
<dbReference type="AlphaFoldDB" id="A0A9N9CJ62"/>
<name>A0A9N9CJ62_9GLOM</name>
<reference evidence="1" key="1">
    <citation type="submission" date="2021-06" db="EMBL/GenBank/DDBJ databases">
        <authorList>
            <person name="Kallberg Y."/>
            <person name="Tangrot J."/>
            <person name="Rosling A."/>
        </authorList>
    </citation>
    <scope>NUCLEOTIDE SEQUENCE</scope>
    <source>
        <strain evidence="1">BR232B</strain>
    </source>
</reference>
<proteinExistence type="predicted"/>
<dbReference type="Proteomes" id="UP000789739">
    <property type="component" value="Unassembled WGS sequence"/>
</dbReference>
<comment type="caution">
    <text evidence="1">The sequence shown here is derived from an EMBL/GenBank/DDBJ whole genome shotgun (WGS) entry which is preliminary data.</text>
</comment>